<name>A0A4V1IQM7_9FUNG</name>
<sequence>MPPTVKKLVLQGDGVAVWVTGVQLPDLVSVTISGVHVNASFFGALPTTLVRLSTDAPTFNAKNVEVFVRMARKFRQLEVLRIGCMLNTDISSELLQRLVDTLPETCLVDTLPETCVTLDLGTGCRNAEHHSWCLAHLPLVLKAAASAYLEVSWDSLRWVKPFSFSWECLAELYIARSNQSLSLGPFIAFKDESLSSLDEAFPNLTSLHLFSTYDLSWLDQLPRGLLHLTIPDLQDFSRLSPALAASTPILLSLSVPASSLLQLQMHSYISALPGLESLSIRGNRYPTPVSFAPHQDPHAPGIRDCTHITDSILATLPPSLITIAIDGLHGCSQAAINDLRAQGVYVVLASESEGYRTMLLALPGLKRVPRGDLAEFIRITREMVSNPDGREGMIVWCMEAMGRQFNDECPPPPTYDSVWTQ</sequence>
<dbReference type="EMBL" id="KZ997682">
    <property type="protein sequence ID" value="RKO87097.1"/>
    <property type="molecule type" value="Genomic_DNA"/>
</dbReference>
<dbReference type="InterPro" id="IPR032675">
    <property type="entry name" value="LRR_dom_sf"/>
</dbReference>
<gene>
    <name evidence="1" type="ORF">BDK51DRAFT_38404</name>
</gene>
<dbReference type="Gene3D" id="3.80.10.10">
    <property type="entry name" value="Ribonuclease Inhibitor"/>
    <property type="match status" value="1"/>
</dbReference>
<evidence type="ECO:0000313" key="1">
    <source>
        <dbReference type="EMBL" id="RKO87097.1"/>
    </source>
</evidence>
<keyword evidence="2" id="KW-1185">Reference proteome</keyword>
<evidence type="ECO:0000313" key="2">
    <source>
        <dbReference type="Proteomes" id="UP000269721"/>
    </source>
</evidence>
<dbReference type="AlphaFoldDB" id="A0A4V1IQM7"/>
<protein>
    <submittedName>
        <fullName evidence="1">Uncharacterized protein</fullName>
    </submittedName>
</protein>
<accession>A0A4V1IQM7</accession>
<proteinExistence type="predicted"/>
<dbReference type="SUPFAM" id="SSF52047">
    <property type="entry name" value="RNI-like"/>
    <property type="match status" value="1"/>
</dbReference>
<reference evidence="2" key="1">
    <citation type="journal article" date="2018" name="Nat. Microbiol.">
        <title>Leveraging single-cell genomics to expand the fungal tree of life.</title>
        <authorList>
            <person name="Ahrendt S.R."/>
            <person name="Quandt C.A."/>
            <person name="Ciobanu D."/>
            <person name="Clum A."/>
            <person name="Salamov A."/>
            <person name="Andreopoulos B."/>
            <person name="Cheng J.F."/>
            <person name="Woyke T."/>
            <person name="Pelin A."/>
            <person name="Henrissat B."/>
            <person name="Reynolds N.K."/>
            <person name="Benny G.L."/>
            <person name="Smith M.E."/>
            <person name="James T.Y."/>
            <person name="Grigoriev I.V."/>
        </authorList>
    </citation>
    <scope>NUCLEOTIDE SEQUENCE [LARGE SCALE GENOMIC DNA]</scope>
</reference>
<organism evidence="1 2">
    <name type="scientific">Blyttiomyces helicus</name>
    <dbReference type="NCBI Taxonomy" id="388810"/>
    <lineage>
        <taxon>Eukaryota</taxon>
        <taxon>Fungi</taxon>
        <taxon>Fungi incertae sedis</taxon>
        <taxon>Chytridiomycota</taxon>
        <taxon>Chytridiomycota incertae sedis</taxon>
        <taxon>Chytridiomycetes</taxon>
        <taxon>Chytridiomycetes incertae sedis</taxon>
        <taxon>Blyttiomyces</taxon>
    </lineage>
</organism>
<dbReference type="Proteomes" id="UP000269721">
    <property type="component" value="Unassembled WGS sequence"/>
</dbReference>